<dbReference type="EMBL" id="JAGGJA010000003">
    <property type="protein sequence ID" value="MCW9706237.1"/>
    <property type="molecule type" value="Genomic_DNA"/>
</dbReference>
<sequence>MGKNSTSTLLVLVAIFATNMTLQICCHQDWSTLVGHEHPAKKAAHSHSHDHSKNTDDASNKEECGSHKFKELVTADKLVASHNLPVRSYIPPFSKPLISGSAGRPGNSLFRLIFFNKIGPPIHLLNSVFLN</sequence>
<evidence type="ECO:0000313" key="3">
    <source>
        <dbReference type="Proteomes" id="UP001207918"/>
    </source>
</evidence>
<dbReference type="Proteomes" id="UP001207918">
    <property type="component" value="Unassembled WGS sequence"/>
</dbReference>
<evidence type="ECO:0000256" key="1">
    <source>
        <dbReference type="SAM" id="MobiDB-lite"/>
    </source>
</evidence>
<reference evidence="2 3" key="1">
    <citation type="submission" date="2021-03" db="EMBL/GenBank/DDBJ databases">
        <title>Aliifodinibius sp. nov., a new bacterium isolated from saline soil.</title>
        <authorList>
            <person name="Galisteo C."/>
            <person name="De La Haba R."/>
            <person name="Sanchez-Porro C."/>
            <person name="Ventosa A."/>
        </authorList>
    </citation>
    <scope>NUCLEOTIDE SEQUENCE [LARGE SCALE GENOMIC DNA]</scope>
    <source>
        <strain evidence="2 3">1BSP15-2V2</strain>
    </source>
</reference>
<proteinExistence type="predicted"/>
<feature type="region of interest" description="Disordered" evidence="1">
    <location>
        <begin position="41"/>
        <end position="63"/>
    </location>
</feature>
<gene>
    <name evidence="2" type="ORF">J6I44_05205</name>
</gene>
<keyword evidence="3" id="KW-1185">Reference proteome</keyword>
<protein>
    <submittedName>
        <fullName evidence="2">Uncharacterized protein</fullName>
    </submittedName>
</protein>
<dbReference type="RefSeq" id="WP_265764940.1">
    <property type="nucleotide sequence ID" value="NZ_JAGGJA010000003.1"/>
</dbReference>
<organism evidence="2 3">
    <name type="scientific">Fodinibius salsisoli</name>
    <dbReference type="NCBI Taxonomy" id="2820877"/>
    <lineage>
        <taxon>Bacteria</taxon>
        <taxon>Pseudomonadati</taxon>
        <taxon>Balneolota</taxon>
        <taxon>Balneolia</taxon>
        <taxon>Balneolales</taxon>
        <taxon>Balneolaceae</taxon>
        <taxon>Fodinibius</taxon>
    </lineage>
</organism>
<accession>A0ABT3PJX0</accession>
<feature type="compositionally biased region" description="Basic and acidic residues" evidence="1">
    <location>
        <begin position="47"/>
        <end position="63"/>
    </location>
</feature>
<evidence type="ECO:0000313" key="2">
    <source>
        <dbReference type="EMBL" id="MCW9706237.1"/>
    </source>
</evidence>
<comment type="caution">
    <text evidence="2">The sequence shown here is derived from an EMBL/GenBank/DDBJ whole genome shotgun (WGS) entry which is preliminary data.</text>
</comment>
<name>A0ABT3PJX0_9BACT</name>